<reference evidence="2" key="1">
    <citation type="submission" date="2022-07" db="EMBL/GenBank/DDBJ databases">
        <title>Phylogenomic reconstructions and comparative analyses of Kickxellomycotina fungi.</title>
        <authorList>
            <person name="Reynolds N.K."/>
            <person name="Stajich J.E."/>
            <person name="Barry K."/>
            <person name="Grigoriev I.V."/>
            <person name="Crous P."/>
            <person name="Smith M.E."/>
        </authorList>
    </citation>
    <scope>NUCLEOTIDE SEQUENCE</scope>
    <source>
        <strain evidence="2">NBRC 32514</strain>
    </source>
</reference>
<dbReference type="PANTHER" id="PTHR34066:SF1">
    <property type="entry name" value="DUF1764 FAMILY PROTEIN"/>
    <property type="match status" value="1"/>
</dbReference>
<dbReference type="OrthoDB" id="20835at2759"/>
<gene>
    <name evidence="2" type="ORF">LPJ53_004919</name>
</gene>
<feature type="compositionally biased region" description="Basic and acidic residues" evidence="1">
    <location>
        <begin position="96"/>
        <end position="114"/>
    </location>
</feature>
<dbReference type="PANTHER" id="PTHR34066">
    <property type="entry name" value="GROWTH FACTOR 2"/>
    <property type="match status" value="1"/>
</dbReference>
<evidence type="ECO:0000313" key="3">
    <source>
        <dbReference type="Proteomes" id="UP001149813"/>
    </source>
</evidence>
<evidence type="ECO:0000256" key="1">
    <source>
        <dbReference type="SAM" id="MobiDB-lite"/>
    </source>
</evidence>
<name>A0A9W7XYQ3_9FUNG</name>
<dbReference type="AlphaFoldDB" id="A0A9W7XYQ3"/>
<feature type="region of interest" description="Disordered" evidence="1">
    <location>
        <begin position="1"/>
        <end position="114"/>
    </location>
</feature>
<proteinExistence type="predicted"/>
<dbReference type="Proteomes" id="UP001149813">
    <property type="component" value="Unassembled WGS sequence"/>
</dbReference>
<keyword evidence="3" id="KW-1185">Reference proteome</keyword>
<accession>A0A9W7XYQ3</accession>
<comment type="caution">
    <text evidence="2">The sequence shown here is derived from an EMBL/GenBank/DDBJ whole genome shotgun (WGS) entry which is preliminary data.</text>
</comment>
<protein>
    <recommendedName>
        <fullName evidence="4">DUF1764-domain-containing protein</fullName>
    </recommendedName>
</protein>
<dbReference type="Pfam" id="PF08576">
    <property type="entry name" value="DUF1764"/>
    <property type="match status" value="1"/>
</dbReference>
<dbReference type="EMBL" id="JANBOJ010000257">
    <property type="protein sequence ID" value="KAJ1720450.1"/>
    <property type="molecule type" value="Genomic_DNA"/>
</dbReference>
<dbReference type="InterPro" id="IPR013885">
    <property type="entry name" value="DUF1764_euk"/>
</dbReference>
<feature type="compositionally biased region" description="Polar residues" evidence="1">
    <location>
        <begin position="58"/>
        <end position="72"/>
    </location>
</feature>
<evidence type="ECO:0000313" key="2">
    <source>
        <dbReference type="EMBL" id="KAJ1720450.1"/>
    </source>
</evidence>
<evidence type="ECO:0008006" key="4">
    <source>
        <dbReference type="Google" id="ProtNLM"/>
    </source>
</evidence>
<sequence length="146" mass="15597">MAKNKVASGKIQKKTPPQPAAAAAAASAKKLSEIDDIFAARPKEQPKTQPDAVAAVTNPKTKPATKSSSNASKIKVVDASQADKLANPQKQQKAPPKADDDIFSDSRGKNSKYTDDGMRVFYLDDLHIGEGEGDTELCPFDCKCCF</sequence>
<organism evidence="2 3">
    <name type="scientific">Coemansia erecta</name>
    <dbReference type="NCBI Taxonomy" id="147472"/>
    <lineage>
        <taxon>Eukaryota</taxon>
        <taxon>Fungi</taxon>
        <taxon>Fungi incertae sedis</taxon>
        <taxon>Zoopagomycota</taxon>
        <taxon>Kickxellomycotina</taxon>
        <taxon>Kickxellomycetes</taxon>
        <taxon>Kickxellales</taxon>
        <taxon>Kickxellaceae</taxon>
        <taxon>Coemansia</taxon>
    </lineage>
</organism>